<proteinExistence type="predicted"/>
<comment type="caution">
    <text evidence="1">The sequence shown here is derived from an EMBL/GenBank/DDBJ whole genome shotgun (WGS) entry which is preliminary data.</text>
</comment>
<protein>
    <recommendedName>
        <fullName evidence="3">Fimbrillin-A associated anchor proteins Mfa1 and Mfa2</fullName>
    </recommendedName>
</protein>
<evidence type="ECO:0000313" key="1">
    <source>
        <dbReference type="EMBL" id="MFD1165212.1"/>
    </source>
</evidence>
<dbReference type="Proteomes" id="UP001597205">
    <property type="component" value="Unassembled WGS sequence"/>
</dbReference>
<gene>
    <name evidence="1" type="ORF">ACFQ2C_06295</name>
</gene>
<reference evidence="2" key="1">
    <citation type="journal article" date="2019" name="Int. J. Syst. Evol. Microbiol.">
        <title>The Global Catalogue of Microorganisms (GCM) 10K type strain sequencing project: providing services to taxonomists for standard genome sequencing and annotation.</title>
        <authorList>
            <consortium name="The Broad Institute Genomics Platform"/>
            <consortium name="The Broad Institute Genome Sequencing Center for Infectious Disease"/>
            <person name="Wu L."/>
            <person name="Ma J."/>
        </authorList>
    </citation>
    <scope>NUCLEOTIDE SEQUENCE [LARGE SCALE GENOMIC DNA]</scope>
    <source>
        <strain evidence="2">CCUG 52468</strain>
    </source>
</reference>
<sequence>MKKSIIILALLPLLFFGCKKGGSTDEPKPEEKLYDVKFSVSPFSQSVEPMSIKSSTQQTNSKSLNVANLFRTLSYNLTDANGKYVTSGDITIFDAWNNFITGSLDFSLKLPKGHYKIGLLGDENSGPYSHSWEEIYFNLNQQHKFASDIVKFSVETDLSIPSITLNRISSQIEFEFTDQTSEENLNIKLSGKVINNIFPFTKLVVENNIGTTIKSWKHPFNVTGHKENVIVFADLAKDATVINLQAEIYNRDNVLIGRKEIPNVTIKPNHITRLKGKLFDILESNEKVNTFKAEIVEAFSPDIINQTF</sequence>
<dbReference type="EMBL" id="JBHTKY010000006">
    <property type="protein sequence ID" value="MFD1165212.1"/>
    <property type="molecule type" value="Genomic_DNA"/>
</dbReference>
<evidence type="ECO:0000313" key="2">
    <source>
        <dbReference type="Proteomes" id="UP001597205"/>
    </source>
</evidence>
<accession>A0ABW3RJV5</accession>
<evidence type="ECO:0008006" key="3">
    <source>
        <dbReference type="Google" id="ProtNLM"/>
    </source>
</evidence>
<dbReference type="RefSeq" id="WP_380895147.1">
    <property type="nucleotide sequence ID" value="NZ_JBHTKY010000006.1"/>
</dbReference>
<keyword evidence="2" id="KW-1185">Reference proteome</keyword>
<name>A0ABW3RJV5_9SPHI</name>
<organism evidence="1 2">
    <name type="scientific">Sphingobacterium daejeonense</name>
    <dbReference type="NCBI Taxonomy" id="371142"/>
    <lineage>
        <taxon>Bacteria</taxon>
        <taxon>Pseudomonadati</taxon>
        <taxon>Bacteroidota</taxon>
        <taxon>Sphingobacteriia</taxon>
        <taxon>Sphingobacteriales</taxon>
        <taxon>Sphingobacteriaceae</taxon>
        <taxon>Sphingobacterium</taxon>
    </lineage>
</organism>
<dbReference type="PROSITE" id="PS51257">
    <property type="entry name" value="PROKAR_LIPOPROTEIN"/>
    <property type="match status" value="1"/>
</dbReference>